<accession>A0AAW4R5A2</accession>
<gene>
    <name evidence="1" type="ORF">H7U08_26355</name>
</gene>
<sequence length="74" mass="8758">MESKTMIRVNLVDGNKHVFEMTLEQFEGKVTDTDKSFRKKLYRIEDVLINPEHVTSVVQFEKKPVKVRSTRGRY</sequence>
<dbReference type="EMBL" id="JACLPZ010000043">
    <property type="protein sequence ID" value="MBY0040024.1"/>
    <property type="molecule type" value="Genomic_DNA"/>
</dbReference>
<dbReference type="Proteomes" id="UP001197806">
    <property type="component" value="Unassembled WGS sequence"/>
</dbReference>
<evidence type="ECO:0000313" key="2">
    <source>
        <dbReference type="Proteomes" id="UP001197806"/>
    </source>
</evidence>
<evidence type="ECO:0000313" key="1">
    <source>
        <dbReference type="EMBL" id="MBY0040024.1"/>
    </source>
</evidence>
<proteinExistence type="predicted"/>
<organism evidence="1 2">
    <name type="scientific">Bacillus cereus</name>
    <dbReference type="NCBI Taxonomy" id="1396"/>
    <lineage>
        <taxon>Bacteria</taxon>
        <taxon>Bacillati</taxon>
        <taxon>Bacillota</taxon>
        <taxon>Bacilli</taxon>
        <taxon>Bacillales</taxon>
        <taxon>Bacillaceae</taxon>
        <taxon>Bacillus</taxon>
        <taxon>Bacillus cereus group</taxon>
    </lineage>
</organism>
<comment type="caution">
    <text evidence="1">The sequence shown here is derived from an EMBL/GenBank/DDBJ whole genome shotgun (WGS) entry which is preliminary data.</text>
</comment>
<name>A0AAW4R5A2_BACCE</name>
<reference evidence="1" key="1">
    <citation type="submission" date="2020-08" db="EMBL/GenBank/DDBJ databases">
        <title>Fungal Genomes of the International Space Station.</title>
        <authorList>
            <person name="Seuylemezian A."/>
            <person name="Singh N.K."/>
            <person name="Wood J."/>
            <person name="Venkateswaran K."/>
        </authorList>
    </citation>
    <scope>NUCLEOTIDE SEQUENCE</scope>
    <source>
        <strain evidence="1">I2-B2</strain>
    </source>
</reference>
<evidence type="ECO:0008006" key="3">
    <source>
        <dbReference type="Google" id="ProtNLM"/>
    </source>
</evidence>
<protein>
    <recommendedName>
        <fullName evidence="3">DUF2187 domain-containing protein</fullName>
    </recommendedName>
</protein>
<dbReference type="AlphaFoldDB" id="A0AAW4R5A2"/>